<dbReference type="GO" id="GO:0035658">
    <property type="term" value="C:Mon1-Ccz1 complex"/>
    <property type="evidence" value="ECO:0007669"/>
    <property type="project" value="InterPro"/>
</dbReference>
<dbReference type="AlphaFoldDB" id="A0AAN8ZL85"/>
<protein>
    <submittedName>
        <fullName evidence="3">Regulator of MON1-CCZ1 complex, C-terminal</fullName>
    </submittedName>
</protein>
<evidence type="ECO:0000256" key="1">
    <source>
        <dbReference type="SAM" id="MobiDB-lite"/>
    </source>
</evidence>
<organism evidence="3 4">
    <name type="scientific">Dillenia turbinata</name>
    <dbReference type="NCBI Taxonomy" id="194707"/>
    <lineage>
        <taxon>Eukaryota</taxon>
        <taxon>Viridiplantae</taxon>
        <taxon>Streptophyta</taxon>
        <taxon>Embryophyta</taxon>
        <taxon>Tracheophyta</taxon>
        <taxon>Spermatophyta</taxon>
        <taxon>Magnoliopsida</taxon>
        <taxon>eudicotyledons</taxon>
        <taxon>Gunneridae</taxon>
        <taxon>Pentapetalae</taxon>
        <taxon>Dilleniales</taxon>
        <taxon>Dilleniaceae</taxon>
        <taxon>Dillenia</taxon>
    </lineage>
</organism>
<proteinExistence type="predicted"/>
<feature type="region of interest" description="Disordered" evidence="1">
    <location>
        <begin position="270"/>
        <end position="298"/>
    </location>
</feature>
<dbReference type="InterPro" id="IPR009755">
    <property type="entry name" value="RMC1_C"/>
</dbReference>
<reference evidence="3 4" key="1">
    <citation type="submission" date="2023-12" db="EMBL/GenBank/DDBJ databases">
        <title>A high-quality genome assembly for Dillenia turbinata (Dilleniales).</title>
        <authorList>
            <person name="Chanderbali A."/>
        </authorList>
    </citation>
    <scope>NUCLEOTIDE SEQUENCE [LARGE SCALE GENOMIC DNA]</scope>
    <source>
        <strain evidence="3">LSX21</strain>
        <tissue evidence="3">Leaf</tissue>
    </source>
</reference>
<sequence length="524" mass="57114">PAGTCVGYFGDTGRENARGSLPIYSSKIALSVVDNVLLVHQVDAKVVILYDIFADSRAPISAPLPLLLRGLPRSNTLSRSNSQDTKTLEANNASDHEATIYGDGWTFLVPDLICDTAAGFAISASSSEVPLVLEFLQRRKLEAVKAKRLCLAICRALMLEHRPISMVARALDVLVQSYSYSIKTGSYFKGIKAGKHRHSDLPQESSPPAVAEESTRRVDAYGKSIKNESGTGVGSQFSTRPSDLSTSDSEGDNEFQPQKIKFMDLSEKGGKRVGELGPETSGFDAQPSPAKSEMVRPSNSPLDIHVSELLGLQATSAAISPAEMYSSVFSPVEEEMIGDPGYLVGIIVEFLRSANVEKIKVPPNLYVLIVQVLARSERYAELGLFVINKIIEPSKEVALQLLESGRKNLQTRKLGLDMLRRLSLDHDYVLLLVQDGYYLEALRFARKNKVNTIRPTLFLEAAVASGDLQHLAAVLRFFSDFIPGFRNTSDHSTYSRILNEMSSAIASLLGLCHGDIAFGFAAIG</sequence>
<dbReference type="Pfam" id="PF07035">
    <property type="entry name" value="RMC1_C"/>
    <property type="match status" value="1"/>
</dbReference>
<dbReference type="Proteomes" id="UP001370490">
    <property type="component" value="Unassembled WGS sequence"/>
</dbReference>
<feature type="non-terminal residue" evidence="3">
    <location>
        <position position="1"/>
    </location>
</feature>
<feature type="region of interest" description="Disordered" evidence="1">
    <location>
        <begin position="223"/>
        <end position="256"/>
    </location>
</feature>
<evidence type="ECO:0000313" key="4">
    <source>
        <dbReference type="Proteomes" id="UP001370490"/>
    </source>
</evidence>
<accession>A0AAN8ZL85</accession>
<feature type="domain" description="Mic1" evidence="2">
    <location>
        <begin position="316"/>
        <end position="482"/>
    </location>
</feature>
<evidence type="ECO:0000259" key="2">
    <source>
        <dbReference type="Pfam" id="PF07035"/>
    </source>
</evidence>
<dbReference type="GO" id="GO:0031902">
    <property type="term" value="C:late endosome membrane"/>
    <property type="evidence" value="ECO:0007669"/>
    <property type="project" value="TreeGrafter"/>
</dbReference>
<dbReference type="PANTHER" id="PTHR12897">
    <property type="entry name" value="COLON CANCER-ASSOCIATED PROTEIN MIC1"/>
    <property type="match status" value="1"/>
</dbReference>
<keyword evidence="4" id="KW-1185">Reference proteome</keyword>
<feature type="compositionally biased region" description="Polar residues" evidence="1">
    <location>
        <begin position="227"/>
        <end position="248"/>
    </location>
</feature>
<gene>
    <name evidence="3" type="ORF">RJ641_027333</name>
</gene>
<dbReference type="EMBL" id="JBAMMX010000004">
    <property type="protein sequence ID" value="KAK6941956.1"/>
    <property type="molecule type" value="Genomic_DNA"/>
</dbReference>
<comment type="caution">
    <text evidence="3">The sequence shown here is derived from an EMBL/GenBank/DDBJ whole genome shotgun (WGS) entry which is preliminary data.</text>
</comment>
<evidence type="ECO:0000313" key="3">
    <source>
        <dbReference type="EMBL" id="KAK6941956.1"/>
    </source>
</evidence>
<dbReference type="PANTHER" id="PTHR12897:SF4">
    <property type="entry name" value="REGULATOR OF MON1-CCZ1 COMPLEX"/>
    <property type="match status" value="1"/>
</dbReference>
<feature type="region of interest" description="Disordered" evidence="1">
    <location>
        <begin position="197"/>
        <end position="216"/>
    </location>
</feature>
<feature type="non-terminal residue" evidence="3">
    <location>
        <position position="524"/>
    </location>
</feature>
<dbReference type="GO" id="GO:0005765">
    <property type="term" value="C:lysosomal membrane"/>
    <property type="evidence" value="ECO:0007669"/>
    <property type="project" value="TreeGrafter"/>
</dbReference>
<name>A0AAN8ZL85_9MAGN</name>
<dbReference type="GO" id="GO:0010506">
    <property type="term" value="P:regulation of autophagy"/>
    <property type="evidence" value="ECO:0007669"/>
    <property type="project" value="InterPro"/>
</dbReference>
<dbReference type="InterPro" id="IPR040371">
    <property type="entry name" value="RMC1"/>
</dbReference>